<feature type="transmembrane region" description="Helical" evidence="1">
    <location>
        <begin position="544"/>
        <end position="564"/>
    </location>
</feature>
<dbReference type="EMBL" id="FOYX01000003">
    <property type="protein sequence ID" value="SFR83496.1"/>
    <property type="molecule type" value="Genomic_DNA"/>
</dbReference>
<sequence length="572" mass="62930">MSATNDYKTFENLNEEQLPVAKHKLHDWTHFAGLYAAEHVAATEFVIGATFVALGAKTMDIILGLLIGNILAVLSWTFITSPIAVETRLSLYTYLNKIAGDSMTKLYNWANVIIFSVISAAMITVSATAVRFAFDIPAQLNWYPTNMWFVVIVFCVGLVVVSIALYGFNAVSEFSGICAPWLFVMFTSGAMVLLPALSLDVLGVTIPNGWDDLITLGDQSIWTGLDSSGKPGIGLVEVIGFAWAANTITHFGLIDMALLRFAKKKSYGLATSTGMMFGHYVAWIAAGIMGAGAAVIIGKSIVELDPGDVAYYALGWSGFVIVIVAGWTTAITNLYRAGLAAQAIFHKHSRKKTTIIVGLITIAIACFPFVFSQILPLLTYAGLLVVPVGAIVFAEHQIFPRIGYTRYWSSYSNLTFSTPAIVSWGLGLVFGFGLNAFNVMSFFYLFIPTWLFTIVIYTLLAGRYGAKNKYPEAEEQEKIRNEKIVAFQEQKGKLETKQKKDTSLLSKILKVVSITALVITLVLAGIVLFDSADENLYVENREIFYRYAFICTIIYFVTAYWVLLRGKSKKLS</sequence>
<keyword evidence="3" id="KW-1185">Reference proteome</keyword>
<keyword evidence="1" id="KW-1133">Transmembrane helix</keyword>
<feature type="transmembrane region" description="Helical" evidence="1">
    <location>
        <begin position="106"/>
        <end position="127"/>
    </location>
</feature>
<feature type="transmembrane region" description="Helical" evidence="1">
    <location>
        <begin position="61"/>
        <end position="85"/>
    </location>
</feature>
<evidence type="ECO:0000313" key="2">
    <source>
        <dbReference type="EMBL" id="SFR83496.1"/>
    </source>
</evidence>
<dbReference type="Gene3D" id="1.10.4160.10">
    <property type="entry name" value="Hydantoin permease"/>
    <property type="match status" value="1"/>
</dbReference>
<feature type="transmembrane region" description="Helical" evidence="1">
    <location>
        <begin position="508"/>
        <end position="529"/>
    </location>
</feature>
<feature type="transmembrane region" description="Helical" evidence="1">
    <location>
        <begin position="442"/>
        <end position="460"/>
    </location>
</feature>
<accession>A0A1I6JX29</accession>
<dbReference type="STRING" id="440514.SAMN04488010_3171"/>
<feature type="transmembrane region" description="Helical" evidence="1">
    <location>
        <begin position="414"/>
        <end position="436"/>
    </location>
</feature>
<gene>
    <name evidence="2" type="ORF">SAMN04488010_3171</name>
</gene>
<name>A0A1I6JX29_9FLAO</name>
<dbReference type="AlphaFoldDB" id="A0A1I6JX29"/>
<dbReference type="InterPro" id="IPR030191">
    <property type="entry name" value="CodB"/>
</dbReference>
<feature type="transmembrane region" description="Helical" evidence="1">
    <location>
        <begin position="309"/>
        <end position="332"/>
    </location>
</feature>
<dbReference type="PANTHER" id="PTHR30569:SF0">
    <property type="entry name" value="CYTOSINE PERMEASE"/>
    <property type="match status" value="1"/>
</dbReference>
<evidence type="ECO:0000256" key="1">
    <source>
        <dbReference type="SAM" id="Phobius"/>
    </source>
</evidence>
<dbReference type="GO" id="GO:0015209">
    <property type="term" value="F:cytosine transmembrane transporter activity"/>
    <property type="evidence" value="ECO:0007669"/>
    <property type="project" value="InterPro"/>
</dbReference>
<reference evidence="3" key="1">
    <citation type="submission" date="2016-10" db="EMBL/GenBank/DDBJ databases">
        <authorList>
            <person name="Varghese N."/>
            <person name="Submissions S."/>
        </authorList>
    </citation>
    <scope>NUCLEOTIDE SEQUENCE [LARGE SCALE GENOMIC DNA]</scope>
    <source>
        <strain evidence="3">DSM 19891</strain>
    </source>
</reference>
<organism evidence="2 3">
    <name type="scientific">Maribacter stanieri</name>
    <dbReference type="NCBI Taxonomy" id="440514"/>
    <lineage>
        <taxon>Bacteria</taxon>
        <taxon>Pseudomonadati</taxon>
        <taxon>Bacteroidota</taxon>
        <taxon>Flavobacteriia</taxon>
        <taxon>Flavobacteriales</taxon>
        <taxon>Flavobacteriaceae</taxon>
        <taxon>Maribacter</taxon>
    </lineage>
</organism>
<evidence type="ECO:0000313" key="3">
    <source>
        <dbReference type="Proteomes" id="UP000199462"/>
    </source>
</evidence>
<dbReference type="RefSeq" id="WP_027066744.1">
    <property type="nucleotide sequence ID" value="NZ_FOYX01000003.1"/>
</dbReference>
<feature type="transmembrane region" description="Helical" evidence="1">
    <location>
        <begin position="353"/>
        <end position="371"/>
    </location>
</feature>
<proteinExistence type="predicted"/>
<feature type="transmembrane region" description="Helical" evidence="1">
    <location>
        <begin position="238"/>
        <end position="259"/>
    </location>
</feature>
<keyword evidence="1" id="KW-0812">Transmembrane</keyword>
<protein>
    <submittedName>
        <fullName evidence="2">Purine-cytosine permease</fullName>
    </submittedName>
</protein>
<dbReference type="PANTHER" id="PTHR30569">
    <property type="entry name" value="CYTOSINE TRANSPORTER CODB"/>
    <property type="match status" value="1"/>
</dbReference>
<keyword evidence="1" id="KW-0472">Membrane</keyword>
<feature type="transmembrane region" description="Helical" evidence="1">
    <location>
        <begin position="180"/>
        <end position="199"/>
    </location>
</feature>
<dbReference type="Proteomes" id="UP000199462">
    <property type="component" value="Unassembled WGS sequence"/>
</dbReference>
<feature type="transmembrane region" description="Helical" evidence="1">
    <location>
        <begin position="147"/>
        <end position="168"/>
    </location>
</feature>
<feature type="transmembrane region" description="Helical" evidence="1">
    <location>
        <begin position="377"/>
        <end position="394"/>
    </location>
</feature>
<dbReference type="GO" id="GO:0005886">
    <property type="term" value="C:plasma membrane"/>
    <property type="evidence" value="ECO:0007669"/>
    <property type="project" value="TreeGrafter"/>
</dbReference>
<feature type="transmembrane region" description="Helical" evidence="1">
    <location>
        <begin position="280"/>
        <end position="297"/>
    </location>
</feature>